<keyword evidence="4" id="KW-1185">Reference proteome</keyword>
<name>A0A1S3CVC6_DIACI</name>
<gene>
    <name evidence="5 6" type="primary">LOC103505943</name>
</gene>
<sequence>MYHHCKSTLLLSLLITIVSCDSDQATTDNKSDDTNDLNFVDKKLDEINKKTDQVKGFIDDIPKFLQSIHDIEKAEKEIADKIGADEDKIKAAQGAGRRKRNASPENDNMAGESFKADNTNVMSKDELVNHSIDYINNTLPEVKLKLVNILETYLKANTTKHPSSTSLPYENDSDFVFPNIVPQSTLSATLHKYNISLQNEKRELLNLENVILKMQNIVEAALLEIYKLEDSLTDDTVPHYTAAL</sequence>
<feature type="coiled-coil region" evidence="1">
    <location>
        <begin position="190"/>
        <end position="217"/>
    </location>
</feature>
<accession>A0A1S3CVC6</accession>
<evidence type="ECO:0000256" key="1">
    <source>
        <dbReference type="SAM" id="Coils"/>
    </source>
</evidence>
<evidence type="ECO:0000313" key="6">
    <source>
        <dbReference type="RefSeq" id="XP_008468546.1"/>
    </source>
</evidence>
<dbReference type="RefSeq" id="XP_008468545.1">
    <property type="nucleotide sequence ID" value="XM_008470323.3"/>
</dbReference>
<evidence type="ECO:0000313" key="5">
    <source>
        <dbReference type="RefSeq" id="XP_008468545.1"/>
    </source>
</evidence>
<dbReference type="PaxDb" id="121845-A0A1S3CVC6"/>
<dbReference type="PROSITE" id="PS51257">
    <property type="entry name" value="PROKAR_LIPOPROTEIN"/>
    <property type="match status" value="1"/>
</dbReference>
<protein>
    <submittedName>
        <fullName evidence="5 6">Uncharacterized protein LOC103505943</fullName>
    </submittedName>
</protein>
<dbReference type="Proteomes" id="UP000079169">
    <property type="component" value="Unplaced"/>
</dbReference>
<dbReference type="RefSeq" id="XP_008468546.1">
    <property type="nucleotide sequence ID" value="XM_008470324.3"/>
</dbReference>
<feature type="signal peptide" evidence="3">
    <location>
        <begin position="1"/>
        <end position="20"/>
    </location>
</feature>
<keyword evidence="3" id="KW-0732">Signal</keyword>
<feature type="chain" id="PRO_5010479164" evidence="3">
    <location>
        <begin position="21"/>
        <end position="244"/>
    </location>
</feature>
<organism evidence="5">
    <name type="scientific">Diaphorina citri</name>
    <name type="common">Asian citrus psyllid</name>
    <dbReference type="NCBI Taxonomy" id="121845"/>
    <lineage>
        <taxon>Eukaryota</taxon>
        <taxon>Metazoa</taxon>
        <taxon>Ecdysozoa</taxon>
        <taxon>Arthropoda</taxon>
        <taxon>Hexapoda</taxon>
        <taxon>Insecta</taxon>
        <taxon>Pterygota</taxon>
        <taxon>Neoptera</taxon>
        <taxon>Paraneoptera</taxon>
        <taxon>Hemiptera</taxon>
        <taxon>Sternorrhyncha</taxon>
        <taxon>Psylloidea</taxon>
        <taxon>Psyllidae</taxon>
        <taxon>Diaphorininae</taxon>
        <taxon>Diaphorina</taxon>
    </lineage>
</organism>
<feature type="region of interest" description="Disordered" evidence="2">
    <location>
        <begin position="91"/>
        <end position="115"/>
    </location>
</feature>
<proteinExistence type="predicted"/>
<dbReference type="AlphaFoldDB" id="A0A1S3CVC6"/>
<evidence type="ECO:0000256" key="2">
    <source>
        <dbReference type="SAM" id="MobiDB-lite"/>
    </source>
</evidence>
<evidence type="ECO:0000313" key="4">
    <source>
        <dbReference type="Proteomes" id="UP000079169"/>
    </source>
</evidence>
<evidence type="ECO:0000256" key="3">
    <source>
        <dbReference type="SAM" id="SignalP"/>
    </source>
</evidence>
<keyword evidence="1" id="KW-0175">Coiled coil</keyword>
<dbReference type="GeneID" id="103505943"/>
<dbReference type="KEGG" id="dci:103505943"/>
<reference evidence="5 6" key="1">
    <citation type="submission" date="2023-09" db="UniProtKB">
        <authorList>
            <consortium name="RefSeq"/>
        </authorList>
    </citation>
    <scope>IDENTIFICATION</scope>
</reference>